<keyword evidence="1" id="KW-1003">Cell membrane</keyword>
<dbReference type="InterPro" id="IPR002035">
    <property type="entry name" value="VWF_A"/>
</dbReference>
<feature type="domain" description="VWFA" evidence="6">
    <location>
        <begin position="87"/>
        <end position="285"/>
    </location>
</feature>
<dbReference type="Pfam" id="PF07584">
    <property type="entry name" value="BatA"/>
    <property type="match status" value="1"/>
</dbReference>
<evidence type="ECO:0000256" key="2">
    <source>
        <dbReference type="ARBA" id="ARBA00022692"/>
    </source>
</evidence>
<organism evidence="7">
    <name type="scientific">hydrothermal vent metagenome</name>
    <dbReference type="NCBI Taxonomy" id="652676"/>
    <lineage>
        <taxon>unclassified sequences</taxon>
        <taxon>metagenomes</taxon>
        <taxon>ecological metagenomes</taxon>
    </lineage>
</organism>
<keyword evidence="2 5" id="KW-0812">Transmembrane</keyword>
<keyword evidence="4 5" id="KW-0472">Membrane</keyword>
<dbReference type="EMBL" id="UOGJ01000123">
    <property type="protein sequence ID" value="VAX37266.1"/>
    <property type="molecule type" value="Genomic_DNA"/>
</dbReference>
<dbReference type="InterPro" id="IPR050768">
    <property type="entry name" value="UPF0353/GerABKA_families"/>
</dbReference>
<feature type="transmembrane region" description="Helical" evidence="5">
    <location>
        <begin position="6"/>
        <end position="23"/>
    </location>
</feature>
<protein>
    <submittedName>
        <fullName evidence="7">Aerotolerance protein BatA</fullName>
    </submittedName>
</protein>
<feature type="transmembrane region" description="Helical" evidence="5">
    <location>
        <begin position="53"/>
        <end position="71"/>
    </location>
</feature>
<dbReference type="PANTHER" id="PTHR22550">
    <property type="entry name" value="SPORE GERMINATION PROTEIN"/>
    <property type="match status" value="1"/>
</dbReference>
<dbReference type="InterPro" id="IPR024163">
    <property type="entry name" value="Aerotolerance_reg_N"/>
</dbReference>
<dbReference type="PANTHER" id="PTHR22550:SF5">
    <property type="entry name" value="LEUCINE ZIPPER PROTEIN 4"/>
    <property type="match status" value="1"/>
</dbReference>
<accession>A0A3B1D333</accession>
<evidence type="ECO:0000259" key="6">
    <source>
        <dbReference type="PROSITE" id="PS50234"/>
    </source>
</evidence>
<dbReference type="CDD" id="cd01467">
    <property type="entry name" value="vWA_BatA_type"/>
    <property type="match status" value="1"/>
</dbReference>
<gene>
    <name evidence="7" type="ORF">MNBD_UNCLBAC01-392</name>
</gene>
<dbReference type="Gene3D" id="3.40.50.410">
    <property type="entry name" value="von Willebrand factor, type A domain"/>
    <property type="match status" value="1"/>
</dbReference>
<sequence length="331" mass="37348">MTFRTPFILVFIPIVLTFIFFMIRRQKPLGFHFPSHTLLTSLSPTWKIYAQQILFVLRMIILALFLISLAGPRSVIEETIHESEGIDIVLTIDASGSMAAEDFTIGKKRFNRLAIVKKVVQEFIEQRTNDRIGLVAFAGLAYTVCPLTTDYSWLSTNLERVELKLIADGTAVGSAIASSLSRLKKSDAESKVIILLTDGMNNAGRMDPVEAARAAQAFGVKIYTIGAGSKGAVPFPAKDFYGRAFYQKVKIDLDEDMLQEVAQVTGGQYFRATDTESLRKIYKEIDALEKTEIEEYGYFEYTELFYKFLLWALFFLAVEIILNNTVLRRIP</sequence>
<dbReference type="SMART" id="SM00327">
    <property type="entry name" value="VWA"/>
    <property type="match status" value="1"/>
</dbReference>
<keyword evidence="3 5" id="KW-1133">Transmembrane helix</keyword>
<dbReference type="SUPFAM" id="SSF53300">
    <property type="entry name" value="vWA-like"/>
    <property type="match status" value="1"/>
</dbReference>
<dbReference type="Pfam" id="PF00092">
    <property type="entry name" value="VWA"/>
    <property type="match status" value="1"/>
</dbReference>
<dbReference type="PROSITE" id="PS50234">
    <property type="entry name" value="VWFA"/>
    <property type="match status" value="1"/>
</dbReference>
<reference evidence="7" key="1">
    <citation type="submission" date="2018-06" db="EMBL/GenBank/DDBJ databases">
        <authorList>
            <person name="Zhirakovskaya E."/>
        </authorList>
    </citation>
    <scope>NUCLEOTIDE SEQUENCE</scope>
</reference>
<dbReference type="InterPro" id="IPR033881">
    <property type="entry name" value="vWA_BatA_type"/>
</dbReference>
<name>A0A3B1D333_9ZZZZ</name>
<evidence type="ECO:0000256" key="5">
    <source>
        <dbReference type="SAM" id="Phobius"/>
    </source>
</evidence>
<proteinExistence type="predicted"/>
<evidence type="ECO:0000256" key="4">
    <source>
        <dbReference type="ARBA" id="ARBA00023136"/>
    </source>
</evidence>
<evidence type="ECO:0000256" key="1">
    <source>
        <dbReference type="ARBA" id="ARBA00022475"/>
    </source>
</evidence>
<evidence type="ECO:0000256" key="3">
    <source>
        <dbReference type="ARBA" id="ARBA00022989"/>
    </source>
</evidence>
<dbReference type="InterPro" id="IPR036465">
    <property type="entry name" value="vWFA_dom_sf"/>
</dbReference>
<dbReference type="AlphaFoldDB" id="A0A3B1D333"/>
<evidence type="ECO:0000313" key="7">
    <source>
        <dbReference type="EMBL" id="VAX37266.1"/>
    </source>
</evidence>
<feature type="transmembrane region" description="Helical" evidence="5">
    <location>
        <begin position="308"/>
        <end position="327"/>
    </location>
</feature>